<proteinExistence type="predicted"/>
<feature type="region of interest" description="Disordered" evidence="1">
    <location>
        <begin position="1"/>
        <end position="64"/>
    </location>
</feature>
<evidence type="ECO:0000313" key="2">
    <source>
        <dbReference type="EMBL" id="KAK4879474.1"/>
    </source>
</evidence>
<organism evidence="2 3">
    <name type="scientific">Aquatica leii</name>
    <dbReference type="NCBI Taxonomy" id="1421715"/>
    <lineage>
        <taxon>Eukaryota</taxon>
        <taxon>Metazoa</taxon>
        <taxon>Ecdysozoa</taxon>
        <taxon>Arthropoda</taxon>
        <taxon>Hexapoda</taxon>
        <taxon>Insecta</taxon>
        <taxon>Pterygota</taxon>
        <taxon>Neoptera</taxon>
        <taxon>Endopterygota</taxon>
        <taxon>Coleoptera</taxon>
        <taxon>Polyphaga</taxon>
        <taxon>Elateriformia</taxon>
        <taxon>Elateroidea</taxon>
        <taxon>Lampyridae</taxon>
        <taxon>Luciolinae</taxon>
        <taxon>Aquatica</taxon>
    </lineage>
</organism>
<evidence type="ECO:0000256" key="1">
    <source>
        <dbReference type="SAM" id="MobiDB-lite"/>
    </source>
</evidence>
<dbReference type="Proteomes" id="UP001353858">
    <property type="component" value="Unassembled WGS sequence"/>
</dbReference>
<sequence length="148" mass="17214">MRYLPGLDEERENEEVEKEEVELPDTEENREADMNENELDDPEPKNQFNRRIGKNNNNRTKDCKKSSTITTAQIRQLDCNALLVISDRSRWMVRSTRKKCRPEISSNCRISAKSVNSAEKLNLTSWMAVLIESELVLCKSLPQKEEEL</sequence>
<dbReference type="EMBL" id="JARPUR010000003">
    <property type="protein sequence ID" value="KAK4879474.1"/>
    <property type="molecule type" value="Genomic_DNA"/>
</dbReference>
<reference evidence="3" key="1">
    <citation type="submission" date="2023-01" db="EMBL/GenBank/DDBJ databases">
        <title>Key to firefly adult light organ development and bioluminescence: homeobox transcription factors regulate luciferase expression and transportation to peroxisome.</title>
        <authorList>
            <person name="Fu X."/>
        </authorList>
    </citation>
    <scope>NUCLEOTIDE SEQUENCE [LARGE SCALE GENOMIC DNA]</scope>
</reference>
<accession>A0AAN7P906</accession>
<feature type="compositionally biased region" description="Acidic residues" evidence="1">
    <location>
        <begin position="7"/>
        <end position="26"/>
    </location>
</feature>
<comment type="caution">
    <text evidence="2">The sequence shown here is derived from an EMBL/GenBank/DDBJ whole genome shotgun (WGS) entry which is preliminary data.</text>
</comment>
<gene>
    <name evidence="2" type="ORF">RN001_007620</name>
</gene>
<protein>
    <submittedName>
        <fullName evidence="2">Uncharacterized protein</fullName>
    </submittedName>
</protein>
<evidence type="ECO:0000313" key="3">
    <source>
        <dbReference type="Proteomes" id="UP001353858"/>
    </source>
</evidence>
<keyword evidence="3" id="KW-1185">Reference proteome</keyword>
<name>A0AAN7P906_9COLE</name>
<dbReference type="AlphaFoldDB" id="A0AAN7P906"/>
<feature type="compositionally biased region" description="Polar residues" evidence="1">
    <location>
        <begin position="46"/>
        <end position="58"/>
    </location>
</feature>